<dbReference type="RefSeq" id="WP_142620984.1">
    <property type="nucleotide sequence ID" value="NZ_VIRM01000028.1"/>
</dbReference>
<protein>
    <submittedName>
        <fullName evidence="3">LLM class flavin-dependent oxidoreductase</fullName>
    </submittedName>
</protein>
<evidence type="ECO:0000259" key="2">
    <source>
        <dbReference type="Pfam" id="PF00296"/>
    </source>
</evidence>
<evidence type="ECO:0000313" key="4">
    <source>
        <dbReference type="Proteomes" id="UP000316541"/>
    </source>
</evidence>
<proteinExistence type="predicted"/>
<dbReference type="Gene3D" id="3.20.20.30">
    <property type="entry name" value="Luciferase-like domain"/>
    <property type="match status" value="1"/>
</dbReference>
<organism evidence="3 4">
    <name type="scientific">Microbispora hainanensis</name>
    <dbReference type="NCBI Taxonomy" id="568844"/>
    <lineage>
        <taxon>Bacteria</taxon>
        <taxon>Bacillati</taxon>
        <taxon>Actinomycetota</taxon>
        <taxon>Actinomycetes</taxon>
        <taxon>Streptosporangiales</taxon>
        <taxon>Streptosporangiaceae</taxon>
        <taxon>Microbispora</taxon>
    </lineage>
</organism>
<dbReference type="InterPro" id="IPR011251">
    <property type="entry name" value="Luciferase-like_dom"/>
</dbReference>
<dbReference type="InterPro" id="IPR036661">
    <property type="entry name" value="Luciferase-like_sf"/>
</dbReference>
<dbReference type="Pfam" id="PF00296">
    <property type="entry name" value="Bac_luciferase"/>
    <property type="match status" value="1"/>
</dbReference>
<comment type="caution">
    <text evidence="3">The sequence shown here is derived from an EMBL/GenBank/DDBJ whole genome shotgun (WGS) entry which is preliminary data.</text>
</comment>
<dbReference type="PANTHER" id="PTHR43244:SF1">
    <property type="entry name" value="5,10-METHYLENETETRAHYDROMETHANOPTERIN REDUCTASE"/>
    <property type="match status" value="1"/>
</dbReference>
<dbReference type="NCBIfam" id="TIGR03619">
    <property type="entry name" value="F420_Rv2161c"/>
    <property type="match status" value="1"/>
</dbReference>
<dbReference type="GO" id="GO:0016705">
    <property type="term" value="F:oxidoreductase activity, acting on paired donors, with incorporation or reduction of molecular oxygen"/>
    <property type="evidence" value="ECO:0007669"/>
    <property type="project" value="InterPro"/>
</dbReference>
<dbReference type="AlphaFoldDB" id="A0A544YQG2"/>
<dbReference type="Proteomes" id="UP000316541">
    <property type="component" value="Unassembled WGS sequence"/>
</dbReference>
<dbReference type="InterPro" id="IPR019921">
    <property type="entry name" value="Lucif-like_OxRdtase_Rv2161c"/>
</dbReference>
<reference evidence="3 4" key="1">
    <citation type="submission" date="2019-07" db="EMBL/GenBank/DDBJ databases">
        <title>Microbispora hainanensis DSM 45428.</title>
        <authorList>
            <person name="Thawai C."/>
        </authorList>
    </citation>
    <scope>NUCLEOTIDE SEQUENCE [LARGE SCALE GENOMIC DNA]</scope>
    <source>
        <strain evidence="3 4">DSM 45428</strain>
    </source>
</reference>
<gene>
    <name evidence="3" type="ORF">FLX08_22425</name>
</gene>
<dbReference type="PANTHER" id="PTHR43244">
    <property type="match status" value="1"/>
</dbReference>
<name>A0A544YQG2_9ACTN</name>
<dbReference type="SUPFAM" id="SSF51679">
    <property type="entry name" value="Bacterial luciferase-like"/>
    <property type="match status" value="1"/>
</dbReference>
<dbReference type="EMBL" id="VIRM01000028">
    <property type="protein sequence ID" value="TQS18927.1"/>
    <property type="molecule type" value="Genomic_DNA"/>
</dbReference>
<keyword evidence="1" id="KW-0560">Oxidoreductase</keyword>
<accession>A0A544YQG2</accession>
<evidence type="ECO:0000313" key="3">
    <source>
        <dbReference type="EMBL" id="TQS18927.1"/>
    </source>
</evidence>
<evidence type="ECO:0000256" key="1">
    <source>
        <dbReference type="ARBA" id="ARBA00023002"/>
    </source>
</evidence>
<feature type="domain" description="Luciferase-like" evidence="2">
    <location>
        <begin position="41"/>
        <end position="266"/>
    </location>
</feature>
<dbReference type="InterPro" id="IPR050564">
    <property type="entry name" value="F420-G6PD/mer"/>
</dbReference>
<sequence>MADPCHELIADIVPPARTGTANGINNIARTVGSVMGSQLAAAVIASTASGQTLDLAQSADELGYDLFTLSDHLHGGRPSLEPLTALSWIAARTRTIEVGTNVLGLPYREPPVVAKTAETVDRLSGGRLVLGLGGGGFDHEFAAFGLATRSPGQKVAALREAVGIIRGLWTGEPVSFHGDHYTVRDAVITPAARRPIPIWLGSYGPRSLALTGELADGWLPSLGRISLAQATAMRRAVRQAARDAGRDPDSITCACNVRVLVDPSRQPTPELVTGGVDAVVDQLTGIVAAGFTSLLLGLPTMREQEFFAREIIPQVRERAANLASGLAGAGPAPGAGRTA</sequence>